<accession>A0AAE1LQ24</accession>
<proteinExistence type="predicted"/>
<dbReference type="Proteomes" id="UP001219518">
    <property type="component" value="Unassembled WGS sequence"/>
</dbReference>
<feature type="transmembrane region" description="Helical" evidence="1">
    <location>
        <begin position="87"/>
        <end position="107"/>
    </location>
</feature>
<keyword evidence="1" id="KW-0472">Membrane</keyword>
<dbReference type="EMBL" id="JAHWGI010001289">
    <property type="protein sequence ID" value="KAK3927500.1"/>
    <property type="molecule type" value="Genomic_DNA"/>
</dbReference>
<organism evidence="2 3">
    <name type="scientific">Frankliniella fusca</name>
    <dbReference type="NCBI Taxonomy" id="407009"/>
    <lineage>
        <taxon>Eukaryota</taxon>
        <taxon>Metazoa</taxon>
        <taxon>Ecdysozoa</taxon>
        <taxon>Arthropoda</taxon>
        <taxon>Hexapoda</taxon>
        <taxon>Insecta</taxon>
        <taxon>Pterygota</taxon>
        <taxon>Neoptera</taxon>
        <taxon>Paraneoptera</taxon>
        <taxon>Thysanoptera</taxon>
        <taxon>Terebrantia</taxon>
        <taxon>Thripoidea</taxon>
        <taxon>Thripidae</taxon>
        <taxon>Frankliniella</taxon>
    </lineage>
</organism>
<sequence length="219" mass="25141">MSFVKAPSANRVQTKTTEFTVRSLRVRQRYLHDIGLIIDSVSGSQRLVFTIFMLWISPLGLSHWLIISKPQMQSRYDLSASRAVGPAVMVVGYLLMFAHLCILSQLIEKERTSLREAAQTFLLCEGILRDHRDEVEMLIAQIRSQENSRSACVLGMYNFDVSTLKEVSFSYQLNRMCFYVVHEFCFPLPIKLERGSSLPIVFFTDAEYYNNIRSGHVTV</sequence>
<protein>
    <submittedName>
        <fullName evidence="2">Extended synaptotagmin-3</fullName>
    </submittedName>
</protein>
<reference evidence="2" key="1">
    <citation type="submission" date="2021-07" db="EMBL/GenBank/DDBJ databases">
        <authorList>
            <person name="Catto M.A."/>
            <person name="Jacobson A."/>
            <person name="Kennedy G."/>
            <person name="Labadie P."/>
            <person name="Hunt B.G."/>
            <person name="Srinivasan R."/>
        </authorList>
    </citation>
    <scope>NUCLEOTIDE SEQUENCE</scope>
    <source>
        <strain evidence="2">PL_HMW_Pooled</strain>
        <tissue evidence="2">Head</tissue>
    </source>
</reference>
<name>A0AAE1LQ24_9NEOP</name>
<reference evidence="2" key="2">
    <citation type="journal article" date="2023" name="BMC Genomics">
        <title>Pest status, molecular evolution, and epigenetic factors derived from the genome assembly of Frankliniella fusca, a thysanopteran phytovirus vector.</title>
        <authorList>
            <person name="Catto M.A."/>
            <person name="Labadie P.E."/>
            <person name="Jacobson A.L."/>
            <person name="Kennedy G.G."/>
            <person name="Srinivasan R."/>
            <person name="Hunt B.G."/>
        </authorList>
    </citation>
    <scope>NUCLEOTIDE SEQUENCE</scope>
    <source>
        <strain evidence="2">PL_HMW_Pooled</strain>
    </source>
</reference>
<gene>
    <name evidence="2" type="ORF">KUF71_015785</name>
</gene>
<keyword evidence="3" id="KW-1185">Reference proteome</keyword>
<keyword evidence="1" id="KW-1133">Transmembrane helix</keyword>
<feature type="transmembrane region" description="Helical" evidence="1">
    <location>
        <begin position="47"/>
        <end position="67"/>
    </location>
</feature>
<evidence type="ECO:0000313" key="3">
    <source>
        <dbReference type="Proteomes" id="UP001219518"/>
    </source>
</evidence>
<evidence type="ECO:0000313" key="2">
    <source>
        <dbReference type="EMBL" id="KAK3927500.1"/>
    </source>
</evidence>
<keyword evidence="1" id="KW-0812">Transmembrane</keyword>
<dbReference type="AlphaFoldDB" id="A0AAE1LQ24"/>
<evidence type="ECO:0000256" key="1">
    <source>
        <dbReference type="SAM" id="Phobius"/>
    </source>
</evidence>
<comment type="caution">
    <text evidence="2">The sequence shown here is derived from an EMBL/GenBank/DDBJ whole genome shotgun (WGS) entry which is preliminary data.</text>
</comment>